<name>A0A383B1B5_9ZZZZ</name>
<proteinExistence type="predicted"/>
<evidence type="ECO:0000313" key="1">
    <source>
        <dbReference type="EMBL" id="SVE13674.1"/>
    </source>
</evidence>
<dbReference type="EMBL" id="UINC01196600">
    <property type="protein sequence ID" value="SVE13674.1"/>
    <property type="molecule type" value="Genomic_DNA"/>
</dbReference>
<protein>
    <submittedName>
        <fullName evidence="1">Uncharacterized protein</fullName>
    </submittedName>
</protein>
<organism evidence="1">
    <name type="scientific">marine metagenome</name>
    <dbReference type="NCBI Taxonomy" id="408172"/>
    <lineage>
        <taxon>unclassified sequences</taxon>
        <taxon>metagenomes</taxon>
        <taxon>ecological metagenomes</taxon>
    </lineage>
</organism>
<accession>A0A383B1B5</accession>
<gene>
    <name evidence="1" type="ORF">METZ01_LOCUS466528</name>
</gene>
<reference evidence="1" key="1">
    <citation type="submission" date="2018-05" db="EMBL/GenBank/DDBJ databases">
        <authorList>
            <person name="Lanie J.A."/>
            <person name="Ng W.-L."/>
            <person name="Kazmierczak K.M."/>
            <person name="Andrzejewski T.M."/>
            <person name="Davidsen T.M."/>
            <person name="Wayne K.J."/>
            <person name="Tettelin H."/>
            <person name="Glass J.I."/>
            <person name="Rusch D."/>
            <person name="Podicherti R."/>
            <person name="Tsui H.-C.T."/>
            <person name="Winkler M.E."/>
        </authorList>
    </citation>
    <scope>NUCLEOTIDE SEQUENCE</scope>
</reference>
<sequence length="52" mass="6012">MNTITLTDTQLEYLQDLVMFAYEMEVPEQKDWDIQTFDNLVDAVCSPTGQPL</sequence>
<dbReference type="AlphaFoldDB" id="A0A383B1B5"/>